<evidence type="ECO:0000256" key="1">
    <source>
        <dbReference type="ARBA" id="ARBA00008270"/>
    </source>
</evidence>
<comment type="caution">
    <text evidence="2">The sequence shown here is derived from an EMBL/GenBank/DDBJ whole genome shotgun (WGS) entry which is preliminary data.</text>
</comment>
<dbReference type="PIRSF" id="PIRSF016184">
    <property type="entry name" value="PhzC_PhzF"/>
    <property type="match status" value="1"/>
</dbReference>
<dbReference type="PANTHER" id="PTHR13774">
    <property type="entry name" value="PHENAZINE BIOSYNTHESIS PROTEIN"/>
    <property type="match status" value="1"/>
</dbReference>
<dbReference type="Gene3D" id="3.10.310.10">
    <property type="entry name" value="Diaminopimelate Epimerase, Chain A, domain 1"/>
    <property type="match status" value="2"/>
</dbReference>
<proteinExistence type="inferred from homology"/>
<sequence>MRTRYHTLDVFTDRLFGGNPLAVFPEATGIPDALLGPIARELNLSETVFVYPPRSPGGTRRVRIFTPGGEVPFAGHPTVGAAWFLVASGAVSAPSDADAVEVVLEEEVGPVAVTVALRDGAPRSARLTTAAAHREWPFPAGAEGAAAILELDPGDIGWADGAHEPVFASAGLPFLIVPVRDAAALARARLDEAARRTVLGTASPATMVYLVAPAPETDGPGEWPALPPADLRTRMFAPEIGVSEDPATGSACAALGGYLGSRLGVADGEALWRVDQGVEMGRPSRLDLDVQVSGGGPVRVRVGGACVAVARAEIDLPDG</sequence>
<dbReference type="SUPFAM" id="SSF54506">
    <property type="entry name" value="Diaminopimelate epimerase-like"/>
    <property type="match status" value="1"/>
</dbReference>
<protein>
    <submittedName>
        <fullName evidence="2">PhzF family phenazine biosynthesis protein</fullName>
    </submittedName>
</protein>
<dbReference type="InterPro" id="IPR003719">
    <property type="entry name" value="Phenazine_PhzF-like"/>
</dbReference>
<evidence type="ECO:0000313" key="3">
    <source>
        <dbReference type="Proteomes" id="UP001484239"/>
    </source>
</evidence>
<comment type="similarity">
    <text evidence="1">Belongs to the PhzF family.</text>
</comment>
<dbReference type="RefSeq" id="WP_405280208.1">
    <property type="nucleotide sequence ID" value="NZ_JBBHLI010000013.1"/>
</dbReference>
<dbReference type="Proteomes" id="UP001484239">
    <property type="component" value="Unassembled WGS sequence"/>
</dbReference>
<dbReference type="Pfam" id="PF02567">
    <property type="entry name" value="PhzC-PhzF"/>
    <property type="match status" value="1"/>
</dbReference>
<reference evidence="2 3" key="1">
    <citation type="submission" date="2024-02" db="EMBL/GenBank/DDBJ databases">
        <title>A novel Gemmatimonadota bacterium.</title>
        <authorList>
            <person name="Du Z.-J."/>
            <person name="Ye Y.-Q."/>
        </authorList>
    </citation>
    <scope>NUCLEOTIDE SEQUENCE [LARGE SCALE GENOMIC DNA]</scope>
    <source>
        <strain evidence="2 3">DH-20</strain>
    </source>
</reference>
<dbReference type="EMBL" id="JBBHLI010000013">
    <property type="protein sequence ID" value="MEK9502600.1"/>
    <property type="molecule type" value="Genomic_DNA"/>
</dbReference>
<organism evidence="2 3">
    <name type="scientific">Gaopeijia maritima</name>
    <dbReference type="NCBI Taxonomy" id="3119007"/>
    <lineage>
        <taxon>Bacteria</taxon>
        <taxon>Pseudomonadati</taxon>
        <taxon>Gemmatimonadota</taxon>
        <taxon>Longimicrobiia</taxon>
        <taxon>Gaopeijiales</taxon>
        <taxon>Gaopeijiaceae</taxon>
        <taxon>Gaopeijia</taxon>
    </lineage>
</organism>
<gene>
    <name evidence="2" type="ORF">WI372_16520</name>
</gene>
<evidence type="ECO:0000313" key="2">
    <source>
        <dbReference type="EMBL" id="MEK9502600.1"/>
    </source>
</evidence>
<accession>A0ABU9EF57</accession>
<dbReference type="PANTHER" id="PTHR13774:SF32">
    <property type="entry name" value="ANTISENSE-ENHANCING SEQUENCE 1"/>
    <property type="match status" value="1"/>
</dbReference>
<keyword evidence="3" id="KW-1185">Reference proteome</keyword>
<name>A0ABU9EF57_9BACT</name>
<dbReference type="NCBIfam" id="TIGR00654">
    <property type="entry name" value="PhzF_family"/>
    <property type="match status" value="1"/>
</dbReference>